<feature type="domain" description="Thiaminase-2/PQQC" evidence="2">
    <location>
        <begin position="16"/>
        <end position="223"/>
    </location>
</feature>
<dbReference type="SUPFAM" id="SSF48613">
    <property type="entry name" value="Heme oxygenase-like"/>
    <property type="match status" value="1"/>
</dbReference>
<dbReference type="GO" id="GO:0009228">
    <property type="term" value="P:thiamine biosynthetic process"/>
    <property type="evidence" value="ECO:0007669"/>
    <property type="project" value="UniProtKB-KW"/>
</dbReference>
<geneLocation type="plasmid" evidence="3 4">
    <name>unnamed1</name>
</geneLocation>
<dbReference type="InterPro" id="IPR050967">
    <property type="entry name" value="Thiamine_Salvage_TenA"/>
</dbReference>
<protein>
    <recommendedName>
        <fullName evidence="1">Aminopyrimidine aminohydrolase</fullName>
        <ecNumber evidence="1">3.5.99.2</ecNumber>
    </recommendedName>
</protein>
<accession>A0A1B1A6V2</accession>
<organism evidence="3 4">
    <name type="scientific">Tritonibacter mobilis F1926</name>
    <dbReference type="NCBI Taxonomy" id="1265309"/>
    <lineage>
        <taxon>Bacteria</taxon>
        <taxon>Pseudomonadati</taxon>
        <taxon>Pseudomonadota</taxon>
        <taxon>Alphaproteobacteria</taxon>
        <taxon>Rhodobacterales</taxon>
        <taxon>Paracoccaceae</taxon>
        <taxon>Tritonibacter</taxon>
    </lineage>
</organism>
<dbReference type="PANTHER" id="PTHR43198:SF2">
    <property type="entry name" value="SI:CH1073-67J19.1-RELATED"/>
    <property type="match status" value="1"/>
</dbReference>
<evidence type="ECO:0000259" key="2">
    <source>
        <dbReference type="Pfam" id="PF03070"/>
    </source>
</evidence>
<comment type="pathway">
    <text evidence="1">Cofactor biosynthesis; thiamine diphosphate biosynthesis.</text>
</comment>
<proteinExistence type="inferred from homology"/>
<comment type="similarity">
    <text evidence="1">Belongs to the TenA family.</text>
</comment>
<dbReference type="GO" id="GO:0005829">
    <property type="term" value="C:cytosol"/>
    <property type="evidence" value="ECO:0007669"/>
    <property type="project" value="TreeGrafter"/>
</dbReference>
<dbReference type="InterPro" id="IPR016084">
    <property type="entry name" value="Haem_Oase-like_multi-hlx"/>
</dbReference>
<dbReference type="EC" id="3.5.99.2" evidence="1"/>
<comment type="function">
    <text evidence="1">Catalyzes an amino-pyrimidine hydrolysis reaction at the C5' of the pyrimidine moiety of thiamine compounds, a reaction that is part of a thiamine salvage pathway.</text>
</comment>
<keyword evidence="1" id="KW-0784">Thiamine biosynthesis</keyword>
<dbReference type="NCBIfam" id="TIGR04306">
    <property type="entry name" value="salvage_TenA"/>
    <property type="match status" value="1"/>
</dbReference>
<dbReference type="CDD" id="cd19367">
    <property type="entry name" value="TenA_C_ScTHI20-like"/>
    <property type="match status" value="1"/>
</dbReference>
<dbReference type="OrthoDB" id="34166at2"/>
<dbReference type="KEGG" id="rmb:K529_015880"/>
<comment type="catalytic activity">
    <reaction evidence="1">
        <text>4-amino-5-aminomethyl-2-methylpyrimidine + H2O = 4-amino-5-hydroxymethyl-2-methylpyrimidine + NH4(+)</text>
        <dbReference type="Rhea" id="RHEA:31799"/>
        <dbReference type="ChEBI" id="CHEBI:15377"/>
        <dbReference type="ChEBI" id="CHEBI:16892"/>
        <dbReference type="ChEBI" id="CHEBI:28938"/>
        <dbReference type="ChEBI" id="CHEBI:63416"/>
        <dbReference type="EC" id="3.5.99.2"/>
    </reaction>
</comment>
<dbReference type="InterPro" id="IPR004305">
    <property type="entry name" value="Thiaminase-2/PQQC"/>
</dbReference>
<comment type="catalytic activity">
    <reaction evidence="1">
        <text>thiamine + H2O = 5-(2-hydroxyethyl)-4-methylthiazole + 4-amino-5-hydroxymethyl-2-methylpyrimidine + H(+)</text>
        <dbReference type="Rhea" id="RHEA:17509"/>
        <dbReference type="ChEBI" id="CHEBI:15377"/>
        <dbReference type="ChEBI" id="CHEBI:15378"/>
        <dbReference type="ChEBI" id="CHEBI:16892"/>
        <dbReference type="ChEBI" id="CHEBI:17957"/>
        <dbReference type="ChEBI" id="CHEBI:18385"/>
        <dbReference type="EC" id="3.5.99.2"/>
    </reaction>
</comment>
<keyword evidence="1" id="KW-0378">Hydrolase</keyword>
<dbReference type="Pfam" id="PF03070">
    <property type="entry name" value="TENA_THI-4"/>
    <property type="match status" value="1"/>
</dbReference>
<dbReference type="InterPro" id="IPR027574">
    <property type="entry name" value="Thiaminase_II"/>
</dbReference>
<dbReference type="EMBL" id="CP015231">
    <property type="protein sequence ID" value="ANP42258.1"/>
    <property type="molecule type" value="Genomic_DNA"/>
</dbReference>
<gene>
    <name evidence="3" type="ORF">K529_015880</name>
</gene>
<dbReference type="PANTHER" id="PTHR43198">
    <property type="entry name" value="BIFUNCTIONAL TH2 PROTEIN"/>
    <property type="match status" value="1"/>
</dbReference>
<keyword evidence="3" id="KW-0614">Plasmid</keyword>
<dbReference type="UniPathway" id="UPA00060"/>
<dbReference type="GO" id="GO:0050334">
    <property type="term" value="F:thiaminase activity"/>
    <property type="evidence" value="ECO:0007669"/>
    <property type="project" value="UniProtKB-EC"/>
</dbReference>
<name>A0A1B1A6V2_9RHOB</name>
<evidence type="ECO:0000313" key="4">
    <source>
        <dbReference type="Proteomes" id="UP000013243"/>
    </source>
</evidence>
<dbReference type="AlphaFoldDB" id="A0A1B1A6V2"/>
<dbReference type="Gene3D" id="1.20.910.10">
    <property type="entry name" value="Heme oxygenase-like"/>
    <property type="match status" value="1"/>
</dbReference>
<dbReference type="RefSeq" id="WP_005605909.1">
    <property type="nucleotide sequence ID" value="NZ_CP015231.1"/>
</dbReference>
<dbReference type="GO" id="GO:0009229">
    <property type="term" value="P:thiamine diphosphate biosynthetic process"/>
    <property type="evidence" value="ECO:0007669"/>
    <property type="project" value="UniProtKB-UniPathway"/>
</dbReference>
<reference evidence="3 4" key="1">
    <citation type="journal article" date="2016" name="ISME J.">
        <title>Global occurrence and heterogeneity of the Roseobacter-clade species Ruegeria mobilis.</title>
        <authorList>
            <person name="Sonnenschein E."/>
            <person name="Gram L."/>
        </authorList>
    </citation>
    <scope>NUCLEOTIDE SEQUENCE [LARGE SCALE GENOMIC DNA]</scope>
    <source>
        <strain evidence="3 4">F1926</strain>
        <plasmid evidence="3 4">unnamed1</plasmid>
    </source>
</reference>
<dbReference type="Proteomes" id="UP000013243">
    <property type="component" value="Plasmid unnamed1"/>
</dbReference>
<evidence type="ECO:0000313" key="3">
    <source>
        <dbReference type="EMBL" id="ANP42258.1"/>
    </source>
</evidence>
<sequence>MSTSYGKAFALMRESASQAWRAYTRHAFVEGLKDGSLSREAFLHYLRQDYVFLIHFSRAWALAVVKSETHGEMRAAVATVNALVAEEMQLHIGICEAAGISQEDLFATTERAENLAYTRFVLEAGYSGDLLDLLAALAPCVMGYGEIGLRLSTEASSQTYADWIDTYAGDDYQEACKAVGILLDNALERRLGKDFTTSPRWPRLCKTFKTATELEVGFWQMGLTP</sequence>
<dbReference type="GeneID" id="28251344"/>
<evidence type="ECO:0000256" key="1">
    <source>
        <dbReference type="RuleBase" id="RU363093"/>
    </source>
</evidence>